<organism evidence="2">
    <name type="scientific">mine drainage metagenome</name>
    <dbReference type="NCBI Taxonomy" id="410659"/>
    <lineage>
        <taxon>unclassified sequences</taxon>
        <taxon>metagenomes</taxon>
        <taxon>ecological metagenomes</taxon>
    </lineage>
</organism>
<name>A0A1J5QJZ7_9ZZZZ</name>
<dbReference type="AlphaFoldDB" id="A0A1J5QJZ7"/>
<feature type="region of interest" description="Disordered" evidence="1">
    <location>
        <begin position="77"/>
        <end position="100"/>
    </location>
</feature>
<proteinExistence type="predicted"/>
<evidence type="ECO:0000313" key="2">
    <source>
        <dbReference type="EMBL" id="OIQ80255.1"/>
    </source>
</evidence>
<dbReference type="EMBL" id="MLJW01001086">
    <property type="protein sequence ID" value="OIQ80255.1"/>
    <property type="molecule type" value="Genomic_DNA"/>
</dbReference>
<accession>A0A1J5QJZ7</accession>
<gene>
    <name evidence="2" type="ORF">GALL_379920</name>
</gene>
<protein>
    <submittedName>
        <fullName evidence="2">Uncharacterized protein</fullName>
    </submittedName>
</protein>
<comment type="caution">
    <text evidence="2">The sequence shown here is derived from an EMBL/GenBank/DDBJ whole genome shotgun (WGS) entry which is preliminary data.</text>
</comment>
<feature type="compositionally biased region" description="Basic residues" evidence="1">
    <location>
        <begin position="89"/>
        <end position="100"/>
    </location>
</feature>
<sequence length="100" mass="11123">MNATETKPTPKNQPQYINAVAKGLEVIASGGSKADAARAIYEILLDEERDVLIQAFIEGATVTQKGSPTYFYNVKRQFERKQREEGKKPATKKKTPLNPV</sequence>
<evidence type="ECO:0000256" key="1">
    <source>
        <dbReference type="SAM" id="MobiDB-lite"/>
    </source>
</evidence>
<reference evidence="2" key="1">
    <citation type="submission" date="2016-10" db="EMBL/GenBank/DDBJ databases">
        <title>Sequence of Gallionella enrichment culture.</title>
        <authorList>
            <person name="Poehlein A."/>
            <person name="Muehling M."/>
            <person name="Daniel R."/>
        </authorList>
    </citation>
    <scope>NUCLEOTIDE SEQUENCE</scope>
</reference>
<feature type="compositionally biased region" description="Basic and acidic residues" evidence="1">
    <location>
        <begin position="77"/>
        <end position="88"/>
    </location>
</feature>